<dbReference type="Proteomes" id="UP000450457">
    <property type="component" value="Unassembled WGS sequence"/>
</dbReference>
<evidence type="ECO:0000313" key="1">
    <source>
        <dbReference type="EMBL" id="MYL73129.1"/>
    </source>
</evidence>
<gene>
    <name evidence="1" type="ORF">GLW00_20135</name>
</gene>
<proteinExistence type="predicted"/>
<protein>
    <submittedName>
        <fullName evidence="1">Uncharacterized protein</fullName>
    </submittedName>
</protein>
<accession>A0A845FH41</accession>
<name>A0A845FH41_9BACI</name>
<dbReference type="RefSeq" id="WP_202412588.1">
    <property type="nucleotide sequence ID" value="NZ_WMFA01000022.1"/>
</dbReference>
<dbReference type="EMBL" id="WMFA01000022">
    <property type="protein sequence ID" value="MYL73129.1"/>
    <property type="molecule type" value="Genomic_DNA"/>
</dbReference>
<organism evidence="1 2">
    <name type="scientific">Halobacillus litoralis</name>
    <dbReference type="NCBI Taxonomy" id="45668"/>
    <lineage>
        <taxon>Bacteria</taxon>
        <taxon>Bacillati</taxon>
        <taxon>Bacillota</taxon>
        <taxon>Bacilli</taxon>
        <taxon>Bacillales</taxon>
        <taxon>Bacillaceae</taxon>
        <taxon>Halobacillus</taxon>
    </lineage>
</organism>
<sequence length="59" mass="6701">MKMARDEFCLACDGEGLLMDDEEWRYTCKVCGGSGLRPQEGSVYDRQSADVDAMNRYLD</sequence>
<evidence type="ECO:0000313" key="2">
    <source>
        <dbReference type="Proteomes" id="UP000450457"/>
    </source>
</evidence>
<comment type="caution">
    <text evidence="1">The sequence shown here is derived from an EMBL/GenBank/DDBJ whole genome shotgun (WGS) entry which is preliminary data.</text>
</comment>
<dbReference type="InterPro" id="IPR036410">
    <property type="entry name" value="HSP_DnaJ_Cys-rich_dom_sf"/>
</dbReference>
<dbReference type="GeneID" id="78009422"/>
<reference evidence="1 2" key="1">
    <citation type="submission" date="2019-11" db="EMBL/GenBank/DDBJ databases">
        <title>Genome sequences of 17 halophilic strains isolated from different environments.</title>
        <authorList>
            <person name="Furrow R.E."/>
        </authorList>
    </citation>
    <scope>NUCLEOTIDE SEQUENCE [LARGE SCALE GENOMIC DNA]</scope>
    <source>
        <strain evidence="1 2">SL-4</strain>
    </source>
</reference>
<dbReference type="SUPFAM" id="SSF57938">
    <property type="entry name" value="DnaJ/Hsp40 cysteine-rich domain"/>
    <property type="match status" value="1"/>
</dbReference>
<dbReference type="AlphaFoldDB" id="A0A845FH41"/>